<keyword evidence="5" id="KW-1185">Reference proteome</keyword>
<keyword evidence="1" id="KW-0732">Signal</keyword>
<evidence type="ECO:0000313" key="3">
    <source>
        <dbReference type="EMBL" id="MBP3961652.1"/>
    </source>
</evidence>
<dbReference type="SUPFAM" id="SSF55383">
    <property type="entry name" value="Copper amine oxidase, domain N"/>
    <property type="match status" value="1"/>
</dbReference>
<feature type="domain" description="Copper amine oxidase-like N-terminal" evidence="2">
    <location>
        <begin position="31"/>
        <end position="78"/>
    </location>
</feature>
<accession>A0ABS5CCM3</accession>
<evidence type="ECO:0000256" key="1">
    <source>
        <dbReference type="SAM" id="SignalP"/>
    </source>
</evidence>
<evidence type="ECO:0000259" key="2">
    <source>
        <dbReference type="Pfam" id="PF07833"/>
    </source>
</evidence>
<dbReference type="EMBL" id="JAGKSP010000001">
    <property type="protein sequence ID" value="MBP3961652.1"/>
    <property type="molecule type" value="Genomic_DNA"/>
</dbReference>
<dbReference type="RefSeq" id="WP_210655223.1">
    <property type="nucleotide sequence ID" value="NZ_JAGKSP010000001.1"/>
</dbReference>
<feature type="signal peptide" evidence="1">
    <location>
        <begin position="1"/>
        <end position="23"/>
    </location>
</feature>
<sequence>MKKKWIAILCVVCSLATGTAVYAAGQLSLKINGVAVKDSGAYLRDDRVYVPLRIVSEQLGGEVAWNSAKKEVSITGGGSGAVDIWKDDSFPGYIQYNSVINVVNRYMAALQGAFSSSYDADEDFKLVLSAQAIQDDVRVWHPFSGMVGSSMRSISSYKIIDGRTVGKDAANRPIYEVAVRYNVINPGDDSTYKQVTKAYTVITEVINNQLFYKIDQERLLSTVKLNQEPSPFK</sequence>
<reference evidence="4 5" key="1">
    <citation type="submission" date="2021-04" db="EMBL/GenBank/DDBJ databases">
        <title>Paenibacillus sp. DLE-14 whole genome sequence.</title>
        <authorList>
            <person name="Ham Y.J."/>
        </authorList>
    </citation>
    <scope>NUCLEOTIDE SEQUENCE [LARGE SCALE GENOMIC DNA]</scope>
    <source>
        <strain evidence="4 5">DLE-14</strain>
    </source>
</reference>
<name>A0ABS5CCM3_9BACL</name>
<evidence type="ECO:0000313" key="5">
    <source>
        <dbReference type="Proteomes" id="UP000673394"/>
    </source>
</evidence>
<dbReference type="InterPro" id="IPR036582">
    <property type="entry name" value="Mao_N_sf"/>
</dbReference>
<comment type="caution">
    <text evidence="4">The sequence shown here is derived from an EMBL/GenBank/DDBJ whole genome shotgun (WGS) entry which is preliminary data.</text>
</comment>
<evidence type="ECO:0000313" key="4">
    <source>
        <dbReference type="EMBL" id="MBP3963678.1"/>
    </source>
</evidence>
<protein>
    <recommendedName>
        <fullName evidence="2">Copper amine oxidase-like N-terminal domain-containing protein</fullName>
    </recommendedName>
</protein>
<gene>
    <name evidence="3" type="ORF">I8J30_02940</name>
    <name evidence="4" type="ORF">I8J30_13255</name>
</gene>
<dbReference type="InterPro" id="IPR012854">
    <property type="entry name" value="Cu_amine_oxidase-like_N"/>
</dbReference>
<dbReference type="Pfam" id="PF07833">
    <property type="entry name" value="Cu_amine_oxidN1"/>
    <property type="match status" value="1"/>
</dbReference>
<dbReference type="Proteomes" id="UP000673394">
    <property type="component" value="Unassembled WGS sequence"/>
</dbReference>
<feature type="chain" id="PRO_5045032133" description="Copper amine oxidase-like N-terminal domain-containing protein" evidence="1">
    <location>
        <begin position="24"/>
        <end position="233"/>
    </location>
</feature>
<dbReference type="EMBL" id="JAGKSP010000004">
    <property type="protein sequence ID" value="MBP3963678.1"/>
    <property type="molecule type" value="Genomic_DNA"/>
</dbReference>
<proteinExistence type="predicted"/>
<organism evidence="4 5">
    <name type="scientific">Paenibacillus lignilyticus</name>
    <dbReference type="NCBI Taxonomy" id="1172615"/>
    <lineage>
        <taxon>Bacteria</taxon>
        <taxon>Bacillati</taxon>
        <taxon>Bacillota</taxon>
        <taxon>Bacilli</taxon>
        <taxon>Bacillales</taxon>
        <taxon>Paenibacillaceae</taxon>
        <taxon>Paenibacillus</taxon>
    </lineage>
</organism>